<dbReference type="NCBIfam" id="NF041635">
    <property type="entry name" value="STM3941_fam"/>
    <property type="match status" value="1"/>
</dbReference>
<feature type="region of interest" description="Disordered" evidence="1">
    <location>
        <begin position="173"/>
        <end position="194"/>
    </location>
</feature>
<protein>
    <submittedName>
        <fullName evidence="3">Uncharacterized protein</fullName>
    </submittedName>
</protein>
<dbReference type="EMBL" id="JRPN01000001">
    <property type="protein sequence ID" value="KGT81366.1"/>
    <property type="molecule type" value="Genomic_DNA"/>
</dbReference>
<keyword evidence="2" id="KW-0812">Transmembrane</keyword>
<evidence type="ECO:0000256" key="2">
    <source>
        <dbReference type="SAM" id="Phobius"/>
    </source>
</evidence>
<evidence type="ECO:0000256" key="1">
    <source>
        <dbReference type="SAM" id="MobiDB-lite"/>
    </source>
</evidence>
<comment type="caution">
    <text evidence="3">The sequence shown here is derived from an EMBL/GenBank/DDBJ whole genome shotgun (WGS) entry which is preliminary data.</text>
</comment>
<name>A0A0A3Y7J3_BRAJP</name>
<proteinExistence type="predicted"/>
<feature type="transmembrane region" description="Helical" evidence="2">
    <location>
        <begin position="46"/>
        <end position="66"/>
    </location>
</feature>
<sequence length="194" mass="21243">MSVGQNLPNITIGYSRGRLLASFGVGLLLTLLCAALAFMWQQGKNITTFEVAACYVGAVFFGLATFRMLWRLISARSPVVFISRVGIRDIRLGDETIAWSSVRKIQIWEQRLQKFVVLKLDPLVAGRFSGGFLRRALSLMNKTLGADSVIVNAGGLTMDVKALLETCKQYWGAGRPAPSDHSVPEPEPEPEAVS</sequence>
<feature type="transmembrane region" description="Helical" evidence="2">
    <location>
        <begin position="20"/>
        <end position="40"/>
    </location>
</feature>
<reference evidence="3 4" key="1">
    <citation type="submission" date="2014-09" db="EMBL/GenBank/DDBJ databases">
        <title>Draft genome of Bradyrhizobium japonicum Is-34.</title>
        <authorList>
            <person name="Tsurumaru H."/>
            <person name="Yamakawa T."/>
            <person name="Hashimoto S."/>
            <person name="Okizaki K."/>
            <person name="Kanesaki Y."/>
            <person name="Yoshikawa H."/>
            <person name="Yajima S."/>
        </authorList>
    </citation>
    <scope>NUCLEOTIDE SEQUENCE [LARGE SCALE GENOMIC DNA]</scope>
    <source>
        <strain evidence="3 4">Is-34</strain>
    </source>
</reference>
<dbReference type="AlphaFoldDB" id="A0A0A3Y7J3"/>
<dbReference type="RefSeq" id="WP_028156244.1">
    <property type="nucleotide sequence ID" value="NZ_JANUDC010000001.1"/>
</dbReference>
<evidence type="ECO:0000313" key="4">
    <source>
        <dbReference type="Proteomes" id="UP000030377"/>
    </source>
</evidence>
<accession>A0A0A3Y7J3</accession>
<dbReference type="InterPro" id="IPR048136">
    <property type="entry name" value="STM3941-like"/>
</dbReference>
<gene>
    <name evidence="3" type="ORF">MA20_01025</name>
</gene>
<evidence type="ECO:0000313" key="3">
    <source>
        <dbReference type="EMBL" id="KGT81366.1"/>
    </source>
</evidence>
<keyword evidence="2" id="KW-0472">Membrane</keyword>
<organism evidence="3 4">
    <name type="scientific">Bradyrhizobium japonicum</name>
    <dbReference type="NCBI Taxonomy" id="375"/>
    <lineage>
        <taxon>Bacteria</taxon>
        <taxon>Pseudomonadati</taxon>
        <taxon>Pseudomonadota</taxon>
        <taxon>Alphaproteobacteria</taxon>
        <taxon>Hyphomicrobiales</taxon>
        <taxon>Nitrobacteraceae</taxon>
        <taxon>Bradyrhizobium</taxon>
    </lineage>
</organism>
<keyword evidence="2" id="KW-1133">Transmembrane helix</keyword>
<dbReference type="Proteomes" id="UP000030377">
    <property type="component" value="Unassembled WGS sequence"/>
</dbReference>